<dbReference type="Pfam" id="PF03389">
    <property type="entry name" value="MobA_MobL"/>
    <property type="match status" value="1"/>
</dbReference>
<comment type="caution">
    <text evidence="6">The sequence shown here is derived from an EMBL/GenBank/DDBJ whole genome shotgun (WGS) entry which is preliminary data.</text>
</comment>
<feature type="domain" description="MobA/MobL protein" evidence="5">
    <location>
        <begin position="22"/>
        <end position="212"/>
    </location>
</feature>
<evidence type="ECO:0000259" key="5">
    <source>
        <dbReference type="Pfam" id="PF03389"/>
    </source>
</evidence>
<evidence type="ECO:0000256" key="1">
    <source>
        <dbReference type="ARBA" id="ARBA00010873"/>
    </source>
</evidence>
<feature type="coiled-coil region" evidence="3">
    <location>
        <begin position="341"/>
        <end position="412"/>
    </location>
</feature>
<feature type="compositionally biased region" description="Basic and acidic residues" evidence="4">
    <location>
        <begin position="451"/>
        <end position="478"/>
    </location>
</feature>
<accession>A0A369ZPL2</accession>
<evidence type="ECO:0000256" key="4">
    <source>
        <dbReference type="SAM" id="MobiDB-lite"/>
    </source>
</evidence>
<evidence type="ECO:0000256" key="3">
    <source>
        <dbReference type="SAM" id="Coils"/>
    </source>
</evidence>
<dbReference type="Gene3D" id="3.30.930.30">
    <property type="match status" value="1"/>
</dbReference>
<evidence type="ECO:0000313" key="7">
    <source>
        <dbReference type="Proteomes" id="UP000253945"/>
    </source>
</evidence>
<proteinExistence type="inferred from homology"/>
<dbReference type="RefSeq" id="WP_111354679.1">
    <property type="nucleotide sequence ID" value="NZ_QEQF01000014.1"/>
</dbReference>
<evidence type="ECO:0000256" key="2">
    <source>
        <dbReference type="ARBA" id="ARBA00022971"/>
    </source>
</evidence>
<reference evidence="6 7" key="1">
    <citation type="submission" date="2018-05" db="EMBL/GenBank/DDBJ databases">
        <title>Draft Genome Sequences for a Diverse set of 7 Haemophilus Species.</title>
        <authorList>
            <person name="Nichols M."/>
            <person name="Topaz N."/>
            <person name="Wang X."/>
            <person name="Wang X."/>
            <person name="Boxrud D."/>
        </authorList>
    </citation>
    <scope>NUCLEOTIDE SEQUENCE [LARGE SCALE GENOMIC DNA]</scope>
    <source>
        <strain evidence="6 7">C2014016342</strain>
    </source>
</reference>
<keyword evidence="3" id="KW-0175">Coiled coil</keyword>
<keyword evidence="2" id="KW-0184">Conjugation</keyword>
<dbReference type="Proteomes" id="UP000253945">
    <property type="component" value="Unassembled WGS sequence"/>
</dbReference>
<evidence type="ECO:0000313" key="6">
    <source>
        <dbReference type="EMBL" id="RDF08001.1"/>
    </source>
</evidence>
<feature type="region of interest" description="Disordered" evidence="4">
    <location>
        <begin position="450"/>
        <end position="478"/>
    </location>
</feature>
<dbReference type="AlphaFoldDB" id="A0A369ZPL2"/>
<keyword evidence="7" id="KW-1185">Reference proteome</keyword>
<gene>
    <name evidence="6" type="ORF">DPV92_09625</name>
</gene>
<name>A0A369ZPL2_9PAST</name>
<organism evidence="6 7">
    <name type="scientific">Haemophilus paraphrohaemolyticus</name>
    <dbReference type="NCBI Taxonomy" id="736"/>
    <lineage>
        <taxon>Bacteria</taxon>
        <taxon>Pseudomonadati</taxon>
        <taxon>Pseudomonadota</taxon>
        <taxon>Gammaproteobacteria</taxon>
        <taxon>Pasteurellales</taxon>
        <taxon>Pasteurellaceae</taxon>
        <taxon>Haemophilus</taxon>
    </lineage>
</organism>
<dbReference type="EMBL" id="QEQF01000014">
    <property type="protein sequence ID" value="RDF08001.1"/>
    <property type="molecule type" value="Genomic_DNA"/>
</dbReference>
<comment type="similarity">
    <text evidence="1">Belongs to the MobA/MobL family.</text>
</comment>
<protein>
    <recommendedName>
        <fullName evidence="5">MobA/MobL protein domain-containing protein</fullName>
    </recommendedName>
</protein>
<sequence length="478" mass="56217">MAIYHLNVRYCSKSKGQSAQAKNDYINRNDKYSKRLDDLQFSGYGNMPKFAEDNPQEFWRLSDIYERANARVCTEIEFALPRELTLEQQQKLVSSFIENTVDSGSNKLPYSFAIHTDKNNHNPHCHLIFSERQLDGIDRTAEQFFKRANTKSPEKGGAMKTADFRDREFIQSVRKTWREQANQALEQYGYAARIDERSYKEQGIEQAPRARIDRVTWQELNRLEQEERQIVQELALKGQEINKEKSYLKKIEEKQAQGMGKYESKFAAAFSKLSESALKHDLSNEKEKDSKIHAQEEKVPQNRIQGLSQADFDQFLIDEWLPQIEKYVKAQEKRDGMEVEITQYDKDLQRIQGEYNKLTDKNQGFLGLWETKEQKAKKKELEDEYKHTAEQRNAKSQELAEYSQKIKAYEQKTLEPINEKIAKYQADNPEIKMRSLGFVKKIKAQGAYKAAQERMEREKQHQQEKQQRHLEREIGLSL</sequence>
<dbReference type="InterPro" id="IPR005053">
    <property type="entry name" value="MobA_MobL"/>
</dbReference>